<dbReference type="EMBL" id="CAEZYK010000004">
    <property type="protein sequence ID" value="CAB4713369.1"/>
    <property type="molecule type" value="Genomic_DNA"/>
</dbReference>
<accession>A0A6J7RZD9</accession>
<dbReference type="EMBL" id="CAFBPQ010000108">
    <property type="protein sequence ID" value="CAB5034247.1"/>
    <property type="molecule type" value="Genomic_DNA"/>
</dbReference>
<proteinExistence type="predicted"/>
<reference evidence="2" key="1">
    <citation type="submission" date="2020-05" db="EMBL/GenBank/DDBJ databases">
        <authorList>
            <person name="Chiriac C."/>
            <person name="Salcher M."/>
            <person name="Ghai R."/>
            <person name="Kavagutti S V."/>
        </authorList>
    </citation>
    <scope>NUCLEOTIDE SEQUENCE</scope>
</reference>
<protein>
    <submittedName>
        <fullName evidence="2">Unannotated protein</fullName>
    </submittedName>
</protein>
<evidence type="ECO:0000313" key="1">
    <source>
        <dbReference type="EMBL" id="CAB4713369.1"/>
    </source>
</evidence>
<dbReference type="CDD" id="cd04488">
    <property type="entry name" value="RecG_wedge_OBF"/>
    <property type="match status" value="1"/>
</dbReference>
<organism evidence="2">
    <name type="scientific">freshwater metagenome</name>
    <dbReference type="NCBI Taxonomy" id="449393"/>
    <lineage>
        <taxon>unclassified sequences</taxon>
        <taxon>metagenomes</taxon>
        <taxon>ecological metagenomes</taxon>
    </lineage>
</organism>
<name>A0A6J7RZD9_9ZZZZ</name>
<dbReference type="AlphaFoldDB" id="A0A6J7RZD9"/>
<dbReference type="Gene3D" id="2.40.50.140">
    <property type="entry name" value="Nucleic acid-binding proteins"/>
    <property type="match status" value="1"/>
</dbReference>
<sequence length="117" mass="12565">MATKNRLQRLTESTGDRDRSGLIDFCDRSGLVPISEVELRKSVRTGGEVGSVRMVPLAGAPSLEATINDGRGTITAVFFGRGRIAGITPGRRVIVEGVAAKRGNQILLFNPTYQLLP</sequence>
<dbReference type="InterPro" id="IPR012340">
    <property type="entry name" value="NA-bd_OB-fold"/>
</dbReference>
<evidence type="ECO:0000313" key="2">
    <source>
        <dbReference type="EMBL" id="CAB5034247.1"/>
    </source>
</evidence>
<dbReference type="SUPFAM" id="SSF50249">
    <property type="entry name" value="Nucleic acid-binding proteins"/>
    <property type="match status" value="1"/>
</dbReference>
<gene>
    <name evidence="1" type="ORF">UFOPK2683_00126</name>
    <name evidence="2" type="ORF">UFOPK4121_01707</name>
</gene>